<dbReference type="InterPro" id="IPR001969">
    <property type="entry name" value="Aspartic_peptidase_AS"/>
</dbReference>
<dbReference type="InterPro" id="IPR033121">
    <property type="entry name" value="PEPTIDASE_A1"/>
</dbReference>
<organism evidence="9 10">
    <name type="scientific">Boletus reticuloceps</name>
    <dbReference type="NCBI Taxonomy" id="495285"/>
    <lineage>
        <taxon>Eukaryota</taxon>
        <taxon>Fungi</taxon>
        <taxon>Dikarya</taxon>
        <taxon>Basidiomycota</taxon>
        <taxon>Agaricomycotina</taxon>
        <taxon>Agaricomycetes</taxon>
        <taxon>Agaricomycetidae</taxon>
        <taxon>Boletales</taxon>
        <taxon>Boletineae</taxon>
        <taxon>Boletaceae</taxon>
        <taxon>Boletoideae</taxon>
        <taxon>Boletus</taxon>
    </lineage>
</organism>
<keyword evidence="2 5" id="KW-0064">Aspartyl protease</keyword>
<dbReference type="SUPFAM" id="SSF50630">
    <property type="entry name" value="Acid proteases"/>
    <property type="match status" value="1"/>
</dbReference>
<feature type="compositionally biased region" description="Gly residues" evidence="7">
    <location>
        <begin position="527"/>
        <end position="537"/>
    </location>
</feature>
<proteinExistence type="inferred from homology"/>
<evidence type="ECO:0000256" key="3">
    <source>
        <dbReference type="PIRSR" id="PIRSR601461-1"/>
    </source>
</evidence>
<evidence type="ECO:0000313" key="9">
    <source>
        <dbReference type="EMBL" id="KAG6373413.1"/>
    </source>
</evidence>
<dbReference type="SUPFAM" id="SSF52096">
    <property type="entry name" value="ClpP/crotonase"/>
    <property type="match status" value="1"/>
</dbReference>
<comment type="similarity">
    <text evidence="6">Belongs to the enoyl-CoA hydratase/isomerase family.</text>
</comment>
<comment type="similarity">
    <text evidence="1 5">Belongs to the peptidase A1 family.</text>
</comment>
<dbReference type="Proteomes" id="UP000683000">
    <property type="component" value="Unassembled WGS sequence"/>
</dbReference>
<evidence type="ECO:0000256" key="1">
    <source>
        <dbReference type="ARBA" id="ARBA00007447"/>
    </source>
</evidence>
<dbReference type="PROSITE" id="PS00141">
    <property type="entry name" value="ASP_PROTEASE"/>
    <property type="match status" value="1"/>
</dbReference>
<evidence type="ECO:0000313" key="10">
    <source>
        <dbReference type="Proteomes" id="UP000683000"/>
    </source>
</evidence>
<keyword evidence="4" id="KW-1015">Disulfide bond</keyword>
<protein>
    <submittedName>
        <fullName evidence="9">Aspartic peptidase domain-containing protein</fullName>
    </submittedName>
</protein>
<keyword evidence="10" id="KW-1185">Reference proteome</keyword>
<dbReference type="Pfam" id="PF00378">
    <property type="entry name" value="ECH_1"/>
    <property type="match status" value="1"/>
</dbReference>
<dbReference type="InterPro" id="IPR001753">
    <property type="entry name" value="Enoyl-CoA_hydra/iso"/>
</dbReference>
<dbReference type="InterPro" id="IPR001461">
    <property type="entry name" value="Aspartic_peptidase_A1"/>
</dbReference>
<dbReference type="GO" id="GO:0006508">
    <property type="term" value="P:proteolysis"/>
    <property type="evidence" value="ECO:0007669"/>
    <property type="project" value="UniProtKB-KW"/>
</dbReference>
<dbReference type="Gene3D" id="2.40.70.10">
    <property type="entry name" value="Acid Proteases"/>
    <property type="match status" value="2"/>
</dbReference>
<dbReference type="EMBL" id="JAGFBS010000022">
    <property type="protein sequence ID" value="KAG6373413.1"/>
    <property type="molecule type" value="Genomic_DNA"/>
</dbReference>
<dbReference type="Gene3D" id="3.90.226.10">
    <property type="entry name" value="2-enoyl-CoA Hydratase, Chain A, domain 1"/>
    <property type="match status" value="1"/>
</dbReference>
<keyword evidence="5" id="KW-0645">Protease</keyword>
<keyword evidence="5" id="KW-0378">Hydrolase</keyword>
<dbReference type="PANTHER" id="PTHR47966">
    <property type="entry name" value="BETA-SITE APP-CLEAVING ENZYME, ISOFORM A-RELATED"/>
    <property type="match status" value="1"/>
</dbReference>
<dbReference type="InterPro" id="IPR021109">
    <property type="entry name" value="Peptidase_aspartic_dom_sf"/>
</dbReference>
<feature type="active site" evidence="3">
    <location>
        <position position="596"/>
    </location>
</feature>
<dbReference type="InterPro" id="IPR034164">
    <property type="entry name" value="Pepsin-like_dom"/>
</dbReference>
<dbReference type="CDD" id="cd05471">
    <property type="entry name" value="pepsin_like"/>
    <property type="match status" value="1"/>
</dbReference>
<dbReference type="PRINTS" id="PR00792">
    <property type="entry name" value="PEPSIN"/>
</dbReference>
<feature type="active site" evidence="3">
    <location>
        <position position="785"/>
    </location>
</feature>
<dbReference type="PROSITE" id="PS51767">
    <property type="entry name" value="PEPTIDASE_A1"/>
    <property type="match status" value="1"/>
</dbReference>
<dbReference type="GO" id="GO:0004190">
    <property type="term" value="F:aspartic-type endopeptidase activity"/>
    <property type="evidence" value="ECO:0007669"/>
    <property type="project" value="UniProtKB-KW"/>
</dbReference>
<gene>
    <name evidence="9" type="ORF">JVT61DRAFT_6562</name>
</gene>
<feature type="disulfide bond" evidence="4">
    <location>
        <begin position="818"/>
        <end position="854"/>
    </location>
</feature>
<dbReference type="InterPro" id="IPR018376">
    <property type="entry name" value="Enoyl-CoA_hyd/isom_CS"/>
</dbReference>
<sequence>MAPFDYPLSLPSSQPILTITYPQSGLWIIELHNGEDSRLSARLIDDALRPALDVIEKHWRNNRLTVLRGSPDPKSNAGEGALIIVGKRDQDKFFSNGFLYDSVKDNPDFFNDTANPLYARLLAFPVPTIAAINGHCFAAGFMLALACDYRVMTDGTRRRAWLCMNEVHFGAAWPFSFVAILNAKVSEPALRRRIALEGHRFTPTEAHAAGIVDRLANCSGTSVELGAEIVLKEAMKLAKEISALPKQGVWGTIKTFLYKDCLEAVRSDAREHVLPRPPGPAKLLFPRNIVKWVGDILKRKVSSDSVWHRALFNTLFLKSCRQDNATHPRCPIPSHFKIAPTRPGAICILRLRSLYKFLPPSSSVAGRITDLVSHCLLPLLRSIMKPLSFALLLLACFLHFTPADAIPARIRRQLQGNSGMVTVPLKRHHVSRGVDLHPQVSTQQHINRASKRLARMTGREEPSERALRSELHKRLYLLEHGPGSRSGAPAAAQGLNSSGRYRSGLAAAAVMGNSTMGSGMGNSTKGTGNGTVAGGNGTSNGVSPLDIQAAISGGVTVAKPPTANNSLGLDIEANDVAYIATVQIGTPPRDFKLLMDSGSADFWVAGENCQSQQGGCGNHTTLGAQGSSSFVQSSQQFEVTYGSGAVQGLLCQDNVNIAGLALNNHTFGVATAESIQFASDTTPFDGLMGLAQSKLSQEKVLTPVESLASNKIIQSPVTSFKIPRLADQLNDGEVTFGGLDASKFVANTLVTIPNVNNLGFWEGAMDTITVNGTNAGLTGRTAILDTGTTLILAPPSDAQKVMQSLGGACDAQQCTIPCTTKTSLALSFGNASFAIDPRDLAVLPIDPNNPTGTCTAGIQPQQIGTATEWLVGDVFLKNAYFSTNVATNQISLAKLTTN</sequence>
<dbReference type="AlphaFoldDB" id="A0A8I3A7W0"/>
<evidence type="ECO:0000256" key="6">
    <source>
        <dbReference type="RuleBase" id="RU003707"/>
    </source>
</evidence>
<dbReference type="PROSITE" id="PS00166">
    <property type="entry name" value="ENOYL_COA_HYDRATASE"/>
    <property type="match status" value="1"/>
</dbReference>
<reference evidence="9" key="1">
    <citation type="submission" date="2021-03" db="EMBL/GenBank/DDBJ databases">
        <title>Evolutionary innovations through gain and loss of genes in the ectomycorrhizal Boletales.</title>
        <authorList>
            <person name="Wu G."/>
            <person name="Miyauchi S."/>
            <person name="Morin E."/>
            <person name="Yang Z.-L."/>
            <person name="Xu J."/>
            <person name="Martin F.M."/>
        </authorList>
    </citation>
    <scope>NUCLEOTIDE SEQUENCE</scope>
    <source>
        <strain evidence="9">BR01</strain>
    </source>
</reference>
<dbReference type="PANTHER" id="PTHR47966:SF75">
    <property type="entry name" value="ENDOPEPTIDASE (CTSD), PUTATIVE (AFU_ORTHOLOGUE AFUA_4G07040)-RELATED"/>
    <property type="match status" value="1"/>
</dbReference>
<dbReference type="InterPro" id="IPR029045">
    <property type="entry name" value="ClpP/crotonase-like_dom_sf"/>
</dbReference>
<feature type="region of interest" description="Disordered" evidence="7">
    <location>
        <begin position="518"/>
        <end position="537"/>
    </location>
</feature>
<name>A0A8I3A7W0_9AGAM</name>
<evidence type="ECO:0000259" key="8">
    <source>
        <dbReference type="PROSITE" id="PS51767"/>
    </source>
</evidence>
<feature type="disulfide bond" evidence="4">
    <location>
        <begin position="609"/>
        <end position="616"/>
    </location>
</feature>
<evidence type="ECO:0000256" key="7">
    <source>
        <dbReference type="SAM" id="MobiDB-lite"/>
    </source>
</evidence>
<feature type="domain" description="Peptidase A1" evidence="8">
    <location>
        <begin position="578"/>
        <end position="893"/>
    </location>
</feature>
<evidence type="ECO:0000256" key="4">
    <source>
        <dbReference type="PIRSR" id="PIRSR601461-2"/>
    </source>
</evidence>
<dbReference type="OrthoDB" id="2747330at2759"/>
<accession>A0A8I3A7W0</accession>
<dbReference type="Pfam" id="PF00026">
    <property type="entry name" value="Asp"/>
    <property type="match status" value="1"/>
</dbReference>
<comment type="caution">
    <text evidence="9">The sequence shown here is derived from an EMBL/GenBank/DDBJ whole genome shotgun (WGS) entry which is preliminary data.</text>
</comment>
<evidence type="ECO:0000256" key="2">
    <source>
        <dbReference type="ARBA" id="ARBA00022750"/>
    </source>
</evidence>
<evidence type="ECO:0000256" key="5">
    <source>
        <dbReference type="RuleBase" id="RU000454"/>
    </source>
</evidence>
<dbReference type="CDD" id="cd06558">
    <property type="entry name" value="crotonase-like"/>
    <property type="match status" value="1"/>
</dbReference>
<dbReference type="FunFam" id="2.40.70.10:FF:000008">
    <property type="entry name" value="Cathepsin D"/>
    <property type="match status" value="1"/>
</dbReference>